<evidence type="ECO:0000256" key="4">
    <source>
        <dbReference type="SAM" id="Phobius"/>
    </source>
</evidence>
<dbReference type="GO" id="GO:0000155">
    <property type="term" value="F:phosphorelay sensor kinase activity"/>
    <property type="evidence" value="ECO:0007669"/>
    <property type="project" value="InterPro"/>
</dbReference>
<keyword evidence="4" id="KW-0472">Membrane</keyword>
<keyword evidence="1" id="KW-0808">Transferase</keyword>
<evidence type="ECO:0000256" key="3">
    <source>
        <dbReference type="ARBA" id="ARBA00023012"/>
    </source>
</evidence>
<dbReference type="AlphaFoldDB" id="A0A6C2UAT7"/>
<accession>A0A6C2UAT7</accession>
<dbReference type="Gene3D" id="6.10.250.2870">
    <property type="match status" value="1"/>
</dbReference>
<dbReference type="Pfam" id="PF07730">
    <property type="entry name" value="HisKA_3"/>
    <property type="match status" value="1"/>
</dbReference>
<keyword evidence="3" id="KW-0902">Two-component regulatory system</keyword>
<evidence type="ECO:0000313" key="6">
    <source>
        <dbReference type="EMBL" id="VGO17238.1"/>
    </source>
</evidence>
<evidence type="ECO:0000256" key="1">
    <source>
        <dbReference type="ARBA" id="ARBA00022679"/>
    </source>
</evidence>
<gene>
    <name evidence="6" type="ORF">PDESU_05834</name>
</gene>
<keyword evidence="4" id="KW-0812">Transmembrane</keyword>
<dbReference type="GO" id="GO:0016020">
    <property type="term" value="C:membrane"/>
    <property type="evidence" value="ECO:0007669"/>
    <property type="project" value="InterPro"/>
</dbReference>
<dbReference type="GO" id="GO:0046983">
    <property type="term" value="F:protein dimerization activity"/>
    <property type="evidence" value="ECO:0007669"/>
    <property type="project" value="InterPro"/>
</dbReference>
<keyword evidence="2" id="KW-0418">Kinase</keyword>
<protein>
    <recommendedName>
        <fullName evidence="5">Signal transduction histidine kinase subgroup 3 dimerisation and phosphoacceptor domain-containing protein</fullName>
    </recommendedName>
</protein>
<keyword evidence="4" id="KW-1133">Transmembrane helix</keyword>
<dbReference type="InterPro" id="IPR011712">
    <property type="entry name" value="Sig_transdc_His_kin_sub3_dim/P"/>
</dbReference>
<evidence type="ECO:0000313" key="7">
    <source>
        <dbReference type="Proteomes" id="UP000366872"/>
    </source>
</evidence>
<dbReference type="Proteomes" id="UP000366872">
    <property type="component" value="Unassembled WGS sequence"/>
</dbReference>
<dbReference type="EMBL" id="CAAHFG010000004">
    <property type="protein sequence ID" value="VGO17238.1"/>
    <property type="molecule type" value="Genomic_DNA"/>
</dbReference>
<organism evidence="6 7">
    <name type="scientific">Pontiella desulfatans</name>
    <dbReference type="NCBI Taxonomy" id="2750659"/>
    <lineage>
        <taxon>Bacteria</taxon>
        <taxon>Pseudomonadati</taxon>
        <taxon>Kiritimatiellota</taxon>
        <taxon>Kiritimatiellia</taxon>
        <taxon>Kiritimatiellales</taxon>
        <taxon>Pontiellaceae</taxon>
        <taxon>Pontiella</taxon>
    </lineage>
</organism>
<keyword evidence="7" id="KW-1185">Reference proteome</keyword>
<evidence type="ECO:0000259" key="5">
    <source>
        <dbReference type="Pfam" id="PF07730"/>
    </source>
</evidence>
<reference evidence="6 7" key="1">
    <citation type="submission" date="2019-04" db="EMBL/GenBank/DDBJ databases">
        <authorList>
            <person name="Van Vliet M D."/>
        </authorList>
    </citation>
    <scope>NUCLEOTIDE SEQUENCE [LARGE SCALE GENOMIC DNA]</scope>
    <source>
        <strain evidence="6 7">F1</strain>
    </source>
</reference>
<sequence>MRNCGSRMRHRTTILYTIAWIAYIVFTFGLFPYLNTNVLIPSVILLGLGGWLFGRTVGFCIGFVALAHQFLLYQTFAADYAHFEERAVGPFLYITLVGLSGTLRNNLDGIKEANERLDKAVLVRTEELGRLTQRIIEHLETARISRGQELHDGIGQQLTGIQLYATSLADQLAAEQNGGASLAYSLTTRSRIIHNKIRHASRTVYPMQIRKVGLRPALDELASCLRLNQNVEASAETVGDVDSVPASTALQLYRICQETALLVISRSRAKRISIKVASFPSSFELAVVHDGIPTADTLANSTEARLIDYRVAQIHGSMESRREGERLESLKVSIPKTLEETAG</sequence>
<name>A0A6C2UAT7_PONDE</name>
<feature type="transmembrane region" description="Helical" evidence="4">
    <location>
        <begin position="12"/>
        <end position="34"/>
    </location>
</feature>
<dbReference type="InterPro" id="IPR050482">
    <property type="entry name" value="Sensor_HK_TwoCompSys"/>
</dbReference>
<evidence type="ECO:0000256" key="2">
    <source>
        <dbReference type="ARBA" id="ARBA00022777"/>
    </source>
</evidence>
<dbReference type="PANTHER" id="PTHR24421">
    <property type="entry name" value="NITRATE/NITRITE SENSOR PROTEIN NARX-RELATED"/>
    <property type="match status" value="1"/>
</dbReference>
<proteinExistence type="predicted"/>
<feature type="domain" description="Signal transduction histidine kinase subgroup 3 dimerisation and phosphoacceptor" evidence="5">
    <location>
        <begin position="143"/>
        <end position="206"/>
    </location>
</feature>
<feature type="transmembrane region" description="Helical" evidence="4">
    <location>
        <begin position="40"/>
        <end position="66"/>
    </location>
</feature>